<dbReference type="Proteomes" id="UP001060215">
    <property type="component" value="Chromosome 5"/>
</dbReference>
<accession>A0ACC0HCB6</accession>
<name>A0ACC0HCB6_9ERIC</name>
<protein>
    <submittedName>
        <fullName evidence="1">Amino acid permease 7</fullName>
    </submittedName>
</protein>
<evidence type="ECO:0000313" key="2">
    <source>
        <dbReference type="Proteomes" id="UP001060215"/>
    </source>
</evidence>
<organism evidence="1 2">
    <name type="scientific">Camellia lanceoleosa</name>
    <dbReference type="NCBI Taxonomy" id="1840588"/>
    <lineage>
        <taxon>Eukaryota</taxon>
        <taxon>Viridiplantae</taxon>
        <taxon>Streptophyta</taxon>
        <taxon>Embryophyta</taxon>
        <taxon>Tracheophyta</taxon>
        <taxon>Spermatophyta</taxon>
        <taxon>Magnoliopsida</taxon>
        <taxon>eudicotyledons</taxon>
        <taxon>Gunneridae</taxon>
        <taxon>Pentapetalae</taxon>
        <taxon>asterids</taxon>
        <taxon>Ericales</taxon>
        <taxon>Theaceae</taxon>
        <taxon>Camellia</taxon>
    </lineage>
</organism>
<evidence type="ECO:0000313" key="1">
    <source>
        <dbReference type="EMBL" id="KAI8010870.1"/>
    </source>
</evidence>
<reference evidence="1 2" key="1">
    <citation type="journal article" date="2022" name="Plant J.">
        <title>Chromosome-level genome of Camellia lanceoleosa provides a valuable resource for understanding genome evolution and self-incompatibility.</title>
        <authorList>
            <person name="Gong W."/>
            <person name="Xiao S."/>
            <person name="Wang L."/>
            <person name="Liao Z."/>
            <person name="Chang Y."/>
            <person name="Mo W."/>
            <person name="Hu G."/>
            <person name="Li W."/>
            <person name="Zhao G."/>
            <person name="Zhu H."/>
            <person name="Hu X."/>
            <person name="Ji K."/>
            <person name="Xiang X."/>
            <person name="Song Q."/>
            <person name="Yuan D."/>
            <person name="Jin S."/>
            <person name="Zhang L."/>
        </authorList>
    </citation>
    <scope>NUCLEOTIDE SEQUENCE [LARGE SCALE GENOMIC DNA]</scope>
    <source>
        <strain evidence="1">SQ_2022a</strain>
    </source>
</reference>
<sequence length="171" mass="18496">MGEGEGEGDEGQDHQTPLVDSSIDRTGKRSAAVCSVFLRLNFLKVGVVYTITSAISMRAIQKSNCYHKEGHEAACEYGSTSNYMLLFGIVQALMSQIPNFRNTEWLSIVAAAMSFSYATIGSVLGLAKVIEFFPFGNHNPSNSAFLLLIDLVNLLKQFVSTSKSGGKENSG</sequence>
<comment type="caution">
    <text evidence="1">The sequence shown here is derived from an EMBL/GenBank/DDBJ whole genome shotgun (WGS) entry which is preliminary data.</text>
</comment>
<keyword evidence="2" id="KW-1185">Reference proteome</keyword>
<dbReference type="EMBL" id="CM045762">
    <property type="protein sequence ID" value="KAI8010870.1"/>
    <property type="molecule type" value="Genomic_DNA"/>
</dbReference>
<proteinExistence type="predicted"/>
<gene>
    <name evidence="1" type="ORF">LOK49_LG06G00183</name>
</gene>